<dbReference type="PANTHER" id="PTHR28244">
    <property type="entry name" value="RNA POLYMERASE I-SPECIFIC TRANSCRIPTION INITIATION FACTOR RRN11"/>
    <property type="match status" value="1"/>
</dbReference>
<dbReference type="GO" id="GO:0017025">
    <property type="term" value="F:TBP-class protein binding"/>
    <property type="evidence" value="ECO:0007669"/>
    <property type="project" value="TreeGrafter"/>
</dbReference>
<feature type="domain" description="Extracellular mutant protein 11 C-terminal" evidence="2">
    <location>
        <begin position="342"/>
        <end position="471"/>
    </location>
</feature>
<feature type="compositionally biased region" description="Polar residues" evidence="1">
    <location>
        <begin position="260"/>
        <end position="272"/>
    </location>
</feature>
<feature type="compositionally biased region" description="Polar residues" evidence="1">
    <location>
        <begin position="147"/>
        <end position="158"/>
    </location>
</feature>
<accession>A0A2K3QMF4</accession>
<feature type="region of interest" description="Disordered" evidence="1">
    <location>
        <begin position="241"/>
        <end position="295"/>
    </location>
</feature>
<sequence>MPVGLKEKRGRLGAFARQHSDNGANANATAPKNEPEVERPSEAPQVASHGPTRQELAEAARLPVPTGPRYVAAANHQQHGHMASKRPPSPPRVAETSPTSRRPGQHLDHGHGDLFSGSQLGDSFMQSGLSTPQNEPQDLDDEPTPNAGRQSIRDNQNYIKDADRVFPNSDAAAFKMGDDGMMSVVAHLPKRRTLPPLMDGFQDDSAIDEKRGLSNYVADRNHSSSAVALLSTLPMRQVRVKNRPGPSQRTMYKRLEAGSPSPSVESALWQGQRTRDEPRQPVPGHASDEELDSISGHEELRMVSDLQHVRDAKRLPVGGGAVNADAHHRLPKDRKRRRGSADYDDKILTSMTYEELQNEPFDMDPATAAGQNGHDASSKLPLKLEQYRQQGAKEQHHMFSAMSMDDWETSGDWFVDQFADIMNRLRDARRRKRRMMQGFEDETAAREEAVRLRSETIDRKLAKMRQDGQRVVEDKIL</sequence>
<comment type="caution">
    <text evidence="3">The sequence shown here is derived from an EMBL/GenBank/DDBJ whole genome shotgun (WGS) entry which is preliminary data.</text>
</comment>
<dbReference type="InterPro" id="IPR029178">
    <property type="entry name" value="Ecm11_C"/>
</dbReference>
<proteinExistence type="predicted"/>
<dbReference type="GO" id="GO:0042790">
    <property type="term" value="P:nucleolar large rRNA transcription by RNA polymerase I"/>
    <property type="evidence" value="ECO:0007669"/>
    <property type="project" value="TreeGrafter"/>
</dbReference>
<protein>
    <recommendedName>
        <fullName evidence="2">Extracellular mutant protein 11 C-terminal domain-containing protein</fullName>
    </recommendedName>
</protein>
<evidence type="ECO:0000259" key="2">
    <source>
        <dbReference type="Pfam" id="PF15463"/>
    </source>
</evidence>
<dbReference type="InterPro" id="IPR053029">
    <property type="entry name" value="RNA_pol_I-specific_init_factor"/>
</dbReference>
<dbReference type="AlphaFoldDB" id="A0A2K3QMF4"/>
<dbReference type="STRING" id="45235.A0A2K3QMF4"/>
<feature type="compositionally biased region" description="Basic residues" evidence="1">
    <location>
        <begin position="329"/>
        <end position="338"/>
    </location>
</feature>
<evidence type="ECO:0000313" key="3">
    <source>
        <dbReference type="EMBL" id="PNY28714.1"/>
    </source>
</evidence>
<dbReference type="EMBL" id="NRSZ01000221">
    <property type="protein sequence ID" value="PNY28714.1"/>
    <property type="molecule type" value="Genomic_DNA"/>
</dbReference>
<keyword evidence="4" id="KW-1185">Reference proteome</keyword>
<reference evidence="3 4" key="1">
    <citation type="submission" date="2017-08" db="EMBL/GenBank/DDBJ databases">
        <title>Harnessing the power of phylogenomics to disentangle the directionality and signatures of interkingdom host jumping in the parasitic fungal genus Tolypocladium.</title>
        <authorList>
            <person name="Quandt C.A."/>
            <person name="Patterson W."/>
            <person name="Spatafora J.W."/>
        </authorList>
    </citation>
    <scope>NUCLEOTIDE SEQUENCE [LARGE SCALE GENOMIC DNA]</scope>
    <source>
        <strain evidence="3 4">CBS 113982</strain>
    </source>
</reference>
<feature type="region of interest" description="Disordered" evidence="1">
    <location>
        <begin position="1"/>
        <end position="160"/>
    </location>
</feature>
<dbReference type="Pfam" id="PF15463">
    <property type="entry name" value="ECM11"/>
    <property type="match status" value="1"/>
</dbReference>
<name>A0A2K3QMF4_9HYPO</name>
<feature type="compositionally biased region" description="Polar residues" evidence="1">
    <location>
        <begin position="21"/>
        <end position="30"/>
    </location>
</feature>
<dbReference type="GO" id="GO:0070860">
    <property type="term" value="C:RNA polymerase I core factor complex"/>
    <property type="evidence" value="ECO:0007669"/>
    <property type="project" value="TreeGrafter"/>
</dbReference>
<dbReference type="OrthoDB" id="5346740at2759"/>
<feature type="compositionally biased region" description="Polar residues" evidence="1">
    <location>
        <begin position="116"/>
        <end position="136"/>
    </location>
</feature>
<dbReference type="GO" id="GO:0001164">
    <property type="term" value="F:RNA polymerase I core promoter sequence-specific DNA binding"/>
    <property type="evidence" value="ECO:0007669"/>
    <property type="project" value="TreeGrafter"/>
</dbReference>
<dbReference type="Proteomes" id="UP000236621">
    <property type="component" value="Unassembled WGS sequence"/>
</dbReference>
<organism evidence="3 4">
    <name type="scientific">Tolypocladium capitatum</name>
    <dbReference type="NCBI Taxonomy" id="45235"/>
    <lineage>
        <taxon>Eukaryota</taxon>
        <taxon>Fungi</taxon>
        <taxon>Dikarya</taxon>
        <taxon>Ascomycota</taxon>
        <taxon>Pezizomycotina</taxon>
        <taxon>Sordariomycetes</taxon>
        <taxon>Hypocreomycetidae</taxon>
        <taxon>Hypocreales</taxon>
        <taxon>Ophiocordycipitaceae</taxon>
        <taxon>Tolypocladium</taxon>
    </lineage>
</organism>
<evidence type="ECO:0000313" key="4">
    <source>
        <dbReference type="Proteomes" id="UP000236621"/>
    </source>
</evidence>
<evidence type="ECO:0000256" key="1">
    <source>
        <dbReference type="SAM" id="MobiDB-lite"/>
    </source>
</evidence>
<gene>
    <name evidence="3" type="ORF">TCAP_01361</name>
</gene>
<dbReference type="PANTHER" id="PTHR28244:SF1">
    <property type="entry name" value="RNA POLYMERASE I-SPECIFIC TRANSCRIPTION INITIATION FACTOR RRN11"/>
    <property type="match status" value="1"/>
</dbReference>
<feature type="region of interest" description="Disordered" evidence="1">
    <location>
        <begin position="314"/>
        <end position="343"/>
    </location>
</feature>